<dbReference type="PANTHER" id="PTHR47041">
    <property type="entry name" value="SEC14 CYTOSOLIC FACTOR FAMILY PROTEIN / PHOSPHOGLYCERIDE TRANSFER FAMILY PROTEIN"/>
    <property type="match status" value="1"/>
</dbReference>
<protein>
    <recommendedName>
        <fullName evidence="2">CRAL-TRIO domain-containing protein</fullName>
    </recommendedName>
</protein>
<dbReference type="AlphaFoldDB" id="A0A2P2K3N5"/>
<organism evidence="3">
    <name type="scientific">Rhizophora mucronata</name>
    <name type="common">Asiatic mangrove</name>
    <dbReference type="NCBI Taxonomy" id="61149"/>
    <lineage>
        <taxon>Eukaryota</taxon>
        <taxon>Viridiplantae</taxon>
        <taxon>Streptophyta</taxon>
        <taxon>Embryophyta</taxon>
        <taxon>Tracheophyta</taxon>
        <taxon>Spermatophyta</taxon>
        <taxon>Magnoliopsida</taxon>
        <taxon>eudicotyledons</taxon>
        <taxon>Gunneridae</taxon>
        <taxon>Pentapetalae</taxon>
        <taxon>rosids</taxon>
        <taxon>fabids</taxon>
        <taxon>Malpighiales</taxon>
        <taxon>Rhizophoraceae</taxon>
        <taxon>Rhizophora</taxon>
    </lineage>
</organism>
<dbReference type="Pfam" id="PF00650">
    <property type="entry name" value="CRAL_TRIO"/>
    <property type="match status" value="1"/>
</dbReference>
<reference evidence="3" key="1">
    <citation type="submission" date="2018-02" db="EMBL/GenBank/DDBJ databases">
        <title>Rhizophora mucronata_Transcriptome.</title>
        <authorList>
            <person name="Meera S.P."/>
            <person name="Sreeshan A."/>
            <person name="Augustine A."/>
        </authorList>
    </citation>
    <scope>NUCLEOTIDE SEQUENCE</scope>
    <source>
        <tissue evidence="3">Leaf</tissue>
    </source>
</reference>
<dbReference type="Gene3D" id="3.40.525.10">
    <property type="entry name" value="CRAL-TRIO lipid binding domain"/>
    <property type="match status" value="1"/>
</dbReference>
<dbReference type="SUPFAM" id="SSF52087">
    <property type="entry name" value="CRAL/TRIO domain"/>
    <property type="match status" value="1"/>
</dbReference>
<keyword evidence="1" id="KW-1133">Transmembrane helix</keyword>
<accession>A0A2P2K3N5</accession>
<proteinExistence type="predicted"/>
<dbReference type="InterPro" id="IPR036865">
    <property type="entry name" value="CRAL-TRIO_dom_sf"/>
</dbReference>
<dbReference type="InterPro" id="IPR001251">
    <property type="entry name" value="CRAL-TRIO_dom"/>
</dbReference>
<evidence type="ECO:0000259" key="2">
    <source>
        <dbReference type="PROSITE" id="PS50191"/>
    </source>
</evidence>
<feature type="transmembrane region" description="Helical" evidence="1">
    <location>
        <begin position="133"/>
        <end position="151"/>
    </location>
</feature>
<keyword evidence="1" id="KW-0812">Transmembrane</keyword>
<evidence type="ECO:0000313" key="3">
    <source>
        <dbReference type="EMBL" id="MBX00347.1"/>
    </source>
</evidence>
<dbReference type="EMBL" id="GGEC01019863">
    <property type="protein sequence ID" value="MBX00347.1"/>
    <property type="molecule type" value="Transcribed_RNA"/>
</dbReference>
<dbReference type="PANTHER" id="PTHR47041:SF2">
    <property type="entry name" value="SEC14 CYTOSOLIC FACTOR FAMILY PROTEIN _ PHOSPHOGLYCERIDE TRANSFER FAMILY PROTEIN"/>
    <property type="match status" value="1"/>
</dbReference>
<name>A0A2P2K3N5_RHIMU</name>
<dbReference type="CDD" id="cd00170">
    <property type="entry name" value="SEC14"/>
    <property type="match status" value="1"/>
</dbReference>
<feature type="domain" description="CRAL-TRIO" evidence="2">
    <location>
        <begin position="1"/>
        <end position="80"/>
    </location>
</feature>
<keyword evidence="1" id="KW-0472">Membrane</keyword>
<evidence type="ECO:0000256" key="1">
    <source>
        <dbReference type="SAM" id="Phobius"/>
    </source>
</evidence>
<dbReference type="PROSITE" id="PS50191">
    <property type="entry name" value="CRAL_TRIO"/>
    <property type="match status" value="1"/>
</dbReference>
<sequence length="153" mass="17487">MQMMRFCCSLLQENFPDRLGHLLVIRLPPVVRVIAQTFIQILKPVTRKKLRIEGNMYHRVLSEYLQALPLYLGGNCACKICTNVSIHVMQQPQTVNMISNVEPGDHVSDDEDMSSLCTNVIPNDNWDHKLRTAVIGILMAWVFVALIAGFYDW</sequence>